<comment type="cofactor">
    <cofactor evidence="1 9">
        <name>pyridoxal 5'-phosphate</name>
        <dbReference type="ChEBI" id="CHEBI:597326"/>
    </cofactor>
</comment>
<feature type="domain" description="Aminotransferase class I/classII large" evidence="10">
    <location>
        <begin position="25"/>
        <end position="346"/>
    </location>
</feature>
<comment type="caution">
    <text evidence="11">The sequence shown here is derived from an EMBL/GenBank/DDBJ whole genome shotgun (WGS) entry which is preliminary data.</text>
</comment>
<evidence type="ECO:0000256" key="7">
    <source>
        <dbReference type="ARBA" id="ARBA00022898"/>
    </source>
</evidence>
<dbReference type="HAMAP" id="MF_01023">
    <property type="entry name" value="HisC_aminotrans_2"/>
    <property type="match status" value="1"/>
</dbReference>
<dbReference type="Gene3D" id="3.40.640.10">
    <property type="entry name" value="Type I PLP-dependent aspartate aminotransferase-like (Major domain)"/>
    <property type="match status" value="1"/>
</dbReference>
<comment type="pathway">
    <text evidence="2 9">Amino-acid biosynthesis; L-histidine biosynthesis; L-histidine from 5-phospho-alpha-D-ribose 1-diphosphate: step 7/9.</text>
</comment>
<evidence type="ECO:0000256" key="2">
    <source>
        <dbReference type="ARBA" id="ARBA00005011"/>
    </source>
</evidence>
<dbReference type="EMBL" id="QNRT01000005">
    <property type="protein sequence ID" value="RBP48676.1"/>
    <property type="molecule type" value="Genomic_DNA"/>
</dbReference>
<comment type="similarity">
    <text evidence="3 9">Belongs to the class-II pyridoxal-phosphate-dependent aminotransferase family. Histidinol-phosphate aminotransferase subfamily.</text>
</comment>
<accession>A0A395JFR0</accession>
<keyword evidence="9" id="KW-0368">Histidine biosynthesis</keyword>
<evidence type="ECO:0000256" key="8">
    <source>
        <dbReference type="ARBA" id="ARBA00047481"/>
    </source>
</evidence>
<keyword evidence="6 9" id="KW-0808">Transferase</keyword>
<feature type="modified residue" description="N6-(pyridoxal phosphate)lysine" evidence="9">
    <location>
        <position position="210"/>
    </location>
</feature>
<dbReference type="Pfam" id="PF00155">
    <property type="entry name" value="Aminotran_1_2"/>
    <property type="match status" value="1"/>
</dbReference>
<proteinExistence type="inferred from homology"/>
<dbReference type="GO" id="GO:0004400">
    <property type="term" value="F:histidinol-phosphate transaminase activity"/>
    <property type="evidence" value="ECO:0007669"/>
    <property type="project" value="UniProtKB-UniRule"/>
</dbReference>
<dbReference type="Gene3D" id="3.90.1150.10">
    <property type="entry name" value="Aspartate Aminotransferase, domain 1"/>
    <property type="match status" value="1"/>
</dbReference>
<evidence type="ECO:0000256" key="4">
    <source>
        <dbReference type="ARBA" id="ARBA00011738"/>
    </source>
</evidence>
<evidence type="ECO:0000256" key="3">
    <source>
        <dbReference type="ARBA" id="ARBA00007970"/>
    </source>
</evidence>
<gene>
    <name evidence="9" type="primary">hisC</name>
    <name evidence="11" type="ORF">DFR28_10514</name>
</gene>
<keyword evidence="12" id="KW-1185">Reference proteome</keyword>
<evidence type="ECO:0000313" key="12">
    <source>
        <dbReference type="Proteomes" id="UP000253083"/>
    </source>
</evidence>
<evidence type="ECO:0000256" key="1">
    <source>
        <dbReference type="ARBA" id="ARBA00001933"/>
    </source>
</evidence>
<dbReference type="InterPro" id="IPR015421">
    <property type="entry name" value="PyrdxlP-dep_Trfase_major"/>
</dbReference>
<dbReference type="InterPro" id="IPR004839">
    <property type="entry name" value="Aminotransferase_I/II_large"/>
</dbReference>
<sequence length="356" mass="39204">MSRFWSDIVHQLTPYTPGEQPKIDNLVKLNTNENPYGPSPKVIEAIAAANHDGLRKYPDPNAGELKQTIANHFGLSVDSVFVGNSSDEVLAHVFRGLLKQDRPLLFPDITYSFYPVYCALFDIAYQQVALRDDFSLNIDDYSADNGGIIFANPNAPTGIAVPLADIKTLLERHSSSVIVVDEAYVDFGGESAVSLIVDYPNLVVTQTLSKSRGLAGLRVGFALANPELIEGLERIKNSFHPYTLDALALAGAQAAFLDVDYFEQSRQKVIDTRERTTVGLQKLGFTVLPSSANFVFAAHQTSDAGALFMKLRERGIVVRYFDKERLSDFLRISIGTDTEMQQLLSVLADILSEPAQ</sequence>
<dbReference type="AlphaFoldDB" id="A0A395JFR0"/>
<dbReference type="PANTHER" id="PTHR43643:SF3">
    <property type="entry name" value="HISTIDINOL-PHOSPHATE AMINOTRANSFERASE"/>
    <property type="match status" value="1"/>
</dbReference>
<comment type="subunit">
    <text evidence="4 9">Homodimer.</text>
</comment>
<keyword evidence="5 9" id="KW-0032">Aminotransferase</keyword>
<evidence type="ECO:0000256" key="5">
    <source>
        <dbReference type="ARBA" id="ARBA00022576"/>
    </source>
</evidence>
<dbReference type="InterPro" id="IPR015422">
    <property type="entry name" value="PyrdxlP-dep_Trfase_small"/>
</dbReference>
<evidence type="ECO:0000259" key="10">
    <source>
        <dbReference type="Pfam" id="PF00155"/>
    </source>
</evidence>
<dbReference type="InterPro" id="IPR015424">
    <property type="entry name" value="PyrdxlP-dep_Trfase"/>
</dbReference>
<evidence type="ECO:0000256" key="9">
    <source>
        <dbReference type="HAMAP-Rule" id="MF_01023"/>
    </source>
</evidence>
<organism evidence="11 12">
    <name type="scientific">Arenicella xantha</name>
    <dbReference type="NCBI Taxonomy" id="644221"/>
    <lineage>
        <taxon>Bacteria</taxon>
        <taxon>Pseudomonadati</taxon>
        <taxon>Pseudomonadota</taxon>
        <taxon>Gammaproteobacteria</taxon>
        <taxon>Arenicellales</taxon>
        <taxon>Arenicellaceae</taxon>
        <taxon>Arenicella</taxon>
    </lineage>
</organism>
<dbReference type="Proteomes" id="UP000253083">
    <property type="component" value="Unassembled WGS sequence"/>
</dbReference>
<dbReference type="PROSITE" id="PS00599">
    <property type="entry name" value="AA_TRANSFER_CLASS_2"/>
    <property type="match status" value="1"/>
</dbReference>
<dbReference type="InParanoid" id="A0A395JFR0"/>
<dbReference type="PANTHER" id="PTHR43643">
    <property type="entry name" value="HISTIDINOL-PHOSPHATE AMINOTRANSFERASE 2"/>
    <property type="match status" value="1"/>
</dbReference>
<evidence type="ECO:0000313" key="11">
    <source>
        <dbReference type="EMBL" id="RBP48676.1"/>
    </source>
</evidence>
<evidence type="ECO:0000256" key="6">
    <source>
        <dbReference type="ARBA" id="ARBA00022679"/>
    </source>
</evidence>
<dbReference type="FunCoup" id="A0A395JFR0">
    <property type="interactions" value="511"/>
</dbReference>
<dbReference type="NCBIfam" id="TIGR01141">
    <property type="entry name" value="hisC"/>
    <property type="match status" value="1"/>
</dbReference>
<dbReference type="CDD" id="cd00609">
    <property type="entry name" value="AAT_like"/>
    <property type="match status" value="1"/>
</dbReference>
<dbReference type="SUPFAM" id="SSF53383">
    <property type="entry name" value="PLP-dependent transferases"/>
    <property type="match status" value="1"/>
</dbReference>
<dbReference type="UniPathway" id="UPA00031">
    <property type="reaction ID" value="UER00012"/>
</dbReference>
<dbReference type="OrthoDB" id="9809616at2"/>
<reference evidence="11 12" key="1">
    <citation type="submission" date="2018-06" db="EMBL/GenBank/DDBJ databases">
        <title>Genomic Encyclopedia of Type Strains, Phase IV (KMG-IV): sequencing the most valuable type-strain genomes for metagenomic binning, comparative biology and taxonomic classification.</title>
        <authorList>
            <person name="Goeker M."/>
        </authorList>
    </citation>
    <scope>NUCLEOTIDE SEQUENCE [LARGE SCALE GENOMIC DNA]</scope>
    <source>
        <strain evidence="11 12">DSM 24032</strain>
    </source>
</reference>
<name>A0A395JFR0_9GAMM</name>
<dbReference type="GO" id="GO:0030170">
    <property type="term" value="F:pyridoxal phosphate binding"/>
    <property type="evidence" value="ECO:0007669"/>
    <property type="project" value="InterPro"/>
</dbReference>
<dbReference type="GO" id="GO:0000105">
    <property type="term" value="P:L-histidine biosynthetic process"/>
    <property type="evidence" value="ECO:0007669"/>
    <property type="project" value="UniProtKB-UniRule"/>
</dbReference>
<dbReference type="InterPro" id="IPR005861">
    <property type="entry name" value="HisP_aminotrans"/>
</dbReference>
<protein>
    <recommendedName>
        <fullName evidence="9">Histidinol-phosphate aminotransferase</fullName>
        <ecNumber evidence="9">2.6.1.9</ecNumber>
    </recommendedName>
    <alternativeName>
        <fullName evidence="9">Imidazole acetol-phosphate transaminase</fullName>
    </alternativeName>
</protein>
<dbReference type="InterPro" id="IPR050106">
    <property type="entry name" value="HistidinolP_aminotransfase"/>
</dbReference>
<keyword evidence="9" id="KW-0028">Amino-acid biosynthesis</keyword>
<keyword evidence="7 9" id="KW-0663">Pyridoxal phosphate</keyword>
<comment type="catalytic activity">
    <reaction evidence="8 9">
        <text>L-histidinol phosphate + 2-oxoglutarate = 3-(imidazol-4-yl)-2-oxopropyl phosphate + L-glutamate</text>
        <dbReference type="Rhea" id="RHEA:23744"/>
        <dbReference type="ChEBI" id="CHEBI:16810"/>
        <dbReference type="ChEBI" id="CHEBI:29985"/>
        <dbReference type="ChEBI" id="CHEBI:57766"/>
        <dbReference type="ChEBI" id="CHEBI:57980"/>
        <dbReference type="EC" id="2.6.1.9"/>
    </reaction>
</comment>
<dbReference type="RefSeq" id="WP_113955280.1">
    <property type="nucleotide sequence ID" value="NZ_QNRT01000005.1"/>
</dbReference>
<dbReference type="EC" id="2.6.1.9" evidence="9"/>
<dbReference type="InterPro" id="IPR001917">
    <property type="entry name" value="Aminotrans_II_pyridoxalP_BS"/>
</dbReference>